<keyword evidence="11" id="KW-1185">Reference proteome</keyword>
<evidence type="ECO:0000256" key="8">
    <source>
        <dbReference type="PIRSR" id="PIRSR001434-2"/>
    </source>
</evidence>
<gene>
    <name evidence="10" type="primary">metC</name>
    <name evidence="10" type="ORF">CLCY_1c01780</name>
</gene>
<dbReference type="GO" id="GO:0047804">
    <property type="term" value="F:cysteine-S-conjugate beta-lyase activity"/>
    <property type="evidence" value="ECO:0007669"/>
    <property type="project" value="UniProtKB-EC"/>
</dbReference>
<dbReference type="SUPFAM" id="SSF53383">
    <property type="entry name" value="PLP-dependent transferases"/>
    <property type="match status" value="1"/>
</dbReference>
<evidence type="ECO:0000256" key="9">
    <source>
        <dbReference type="RuleBase" id="RU362118"/>
    </source>
</evidence>
<name>A0A0J8D9E3_CLOCY</name>
<dbReference type="AlphaFoldDB" id="A0A0J8D9E3"/>
<dbReference type="STRING" id="1121307.CLCY_1c01780"/>
<dbReference type="PATRIC" id="fig|1121307.3.peg.539"/>
<dbReference type="InterPro" id="IPR015421">
    <property type="entry name" value="PyrdxlP-dep_Trfase_major"/>
</dbReference>
<evidence type="ECO:0000256" key="2">
    <source>
        <dbReference type="ARBA" id="ARBA00009077"/>
    </source>
</evidence>
<dbReference type="PIRSF" id="PIRSF001434">
    <property type="entry name" value="CGS"/>
    <property type="match status" value="1"/>
</dbReference>
<dbReference type="CDD" id="cd00614">
    <property type="entry name" value="CGS_like"/>
    <property type="match status" value="1"/>
</dbReference>
<keyword evidence="7 10" id="KW-0456">Lyase</keyword>
<dbReference type="RefSeq" id="WP_048571342.1">
    <property type="nucleotide sequence ID" value="NZ_LFVU01000028.1"/>
</dbReference>
<dbReference type="GO" id="GO:0005737">
    <property type="term" value="C:cytoplasm"/>
    <property type="evidence" value="ECO:0007669"/>
    <property type="project" value="TreeGrafter"/>
</dbReference>
<accession>A0A0J8D9E3</accession>
<protein>
    <recommendedName>
        <fullName evidence="3">cysteine-S-conjugate beta-lyase</fullName>
        <ecNumber evidence="3">4.4.1.13</ecNumber>
    </recommendedName>
</protein>
<dbReference type="GO" id="GO:0009086">
    <property type="term" value="P:methionine biosynthetic process"/>
    <property type="evidence" value="ECO:0007669"/>
    <property type="project" value="UniProtKB-KW"/>
</dbReference>
<dbReference type="PANTHER" id="PTHR11808:SF50">
    <property type="entry name" value="CYSTATHIONINE BETA-LYASE"/>
    <property type="match status" value="1"/>
</dbReference>
<reference evidence="10 11" key="1">
    <citation type="submission" date="2015-06" db="EMBL/GenBank/DDBJ databases">
        <title>Draft genome sequence of the purine-degrading Clostridium cylindrosporum HC-1 (DSM 605).</title>
        <authorList>
            <person name="Poehlein A."/>
            <person name="Schiel-Bengelsdorf B."/>
            <person name="Bengelsdorf F."/>
            <person name="Daniel R."/>
            <person name="Duerre P."/>
        </authorList>
    </citation>
    <scope>NUCLEOTIDE SEQUENCE [LARGE SCALE GENOMIC DNA]</scope>
    <source>
        <strain evidence="10 11">DSM 605</strain>
    </source>
</reference>
<organism evidence="10 11">
    <name type="scientific">Clostridium cylindrosporum DSM 605</name>
    <dbReference type="NCBI Taxonomy" id="1121307"/>
    <lineage>
        <taxon>Bacteria</taxon>
        <taxon>Bacillati</taxon>
        <taxon>Bacillota</taxon>
        <taxon>Clostridia</taxon>
        <taxon>Eubacteriales</taxon>
        <taxon>Clostridiaceae</taxon>
        <taxon>Clostridium</taxon>
    </lineage>
</organism>
<dbReference type="PANTHER" id="PTHR11808">
    <property type="entry name" value="TRANS-SULFURATION ENZYME FAMILY MEMBER"/>
    <property type="match status" value="1"/>
</dbReference>
<dbReference type="GO" id="GO:0019346">
    <property type="term" value="P:transsulfuration"/>
    <property type="evidence" value="ECO:0007669"/>
    <property type="project" value="InterPro"/>
</dbReference>
<dbReference type="InterPro" id="IPR015424">
    <property type="entry name" value="PyrdxlP-dep_Trfase"/>
</dbReference>
<evidence type="ECO:0000256" key="7">
    <source>
        <dbReference type="ARBA" id="ARBA00023239"/>
    </source>
</evidence>
<dbReference type="FunFam" id="3.40.640.10:FF:000009">
    <property type="entry name" value="Cystathionine gamma-synthase homolog"/>
    <property type="match status" value="1"/>
</dbReference>
<dbReference type="PROSITE" id="PS00868">
    <property type="entry name" value="CYS_MET_METAB_PP"/>
    <property type="match status" value="1"/>
</dbReference>
<dbReference type="OrthoDB" id="9780685at2"/>
<keyword evidence="4" id="KW-0028">Amino-acid biosynthesis</keyword>
<dbReference type="EC" id="4.4.1.13" evidence="3"/>
<sequence length="377" mass="41230">MKFGTKLLHGEYTIDKTTGALSVPIYQTSTYHQENIESLGEYTYSRSENPTRKALEGTIASLEGGEYGYAFSSGIAAAASIISIFSAGDHLIFADDLYGGTYRLASSIFNRYGIEFSFVDAGNLNNIKEAIKQNTKAIFLETPSNPLLKITDLKGAIKIAKENNLITVVDNTFMSPYLQRPLELGADIVWHSGTKFLAGHSDVVAGLVVTSNKDLADRIYYIQNGFGSILGPQDSWLTLRGIKTLKARLDIQQSNAIKIANFLESHKNVNKVYYPGLDSHEGKGIHLGQSFGPGAVLSFEAKDYLKAKSFMDKIKYAAVAVSLGGVETIISYPAKMSHAAMPSDEREKRGIKDSLIRVSLGIEDVEDIINDFSKALE</sequence>
<dbReference type="GO" id="GO:0030170">
    <property type="term" value="F:pyridoxal phosphate binding"/>
    <property type="evidence" value="ECO:0007669"/>
    <property type="project" value="InterPro"/>
</dbReference>
<evidence type="ECO:0000256" key="1">
    <source>
        <dbReference type="ARBA" id="ARBA00001933"/>
    </source>
</evidence>
<comment type="cofactor">
    <cofactor evidence="1 9">
        <name>pyridoxal 5'-phosphate</name>
        <dbReference type="ChEBI" id="CHEBI:597326"/>
    </cofactor>
</comment>
<dbReference type="FunFam" id="3.90.1150.10:FF:000033">
    <property type="entry name" value="Cystathionine gamma-synthase"/>
    <property type="match status" value="1"/>
</dbReference>
<feature type="modified residue" description="N6-(pyridoxal phosphate)lysine" evidence="8">
    <location>
        <position position="195"/>
    </location>
</feature>
<evidence type="ECO:0000256" key="3">
    <source>
        <dbReference type="ARBA" id="ARBA00012224"/>
    </source>
</evidence>
<evidence type="ECO:0000256" key="5">
    <source>
        <dbReference type="ARBA" id="ARBA00022898"/>
    </source>
</evidence>
<evidence type="ECO:0000256" key="6">
    <source>
        <dbReference type="ARBA" id="ARBA00023167"/>
    </source>
</evidence>
<comment type="caution">
    <text evidence="10">The sequence shown here is derived from an EMBL/GenBank/DDBJ whole genome shotgun (WGS) entry which is preliminary data.</text>
</comment>
<dbReference type="InterPro" id="IPR054542">
    <property type="entry name" value="Cys_met_metab_PP"/>
</dbReference>
<proteinExistence type="inferred from homology"/>
<dbReference type="Pfam" id="PF01053">
    <property type="entry name" value="Cys_Met_Meta_PP"/>
    <property type="match status" value="1"/>
</dbReference>
<evidence type="ECO:0000313" key="10">
    <source>
        <dbReference type="EMBL" id="KMT20944.1"/>
    </source>
</evidence>
<dbReference type="EMBL" id="LFVU01000028">
    <property type="protein sequence ID" value="KMT20944.1"/>
    <property type="molecule type" value="Genomic_DNA"/>
</dbReference>
<evidence type="ECO:0000256" key="4">
    <source>
        <dbReference type="ARBA" id="ARBA00022605"/>
    </source>
</evidence>
<dbReference type="InterPro" id="IPR015422">
    <property type="entry name" value="PyrdxlP-dep_Trfase_small"/>
</dbReference>
<dbReference type="Proteomes" id="UP000036756">
    <property type="component" value="Unassembled WGS sequence"/>
</dbReference>
<dbReference type="Gene3D" id="3.40.640.10">
    <property type="entry name" value="Type I PLP-dependent aspartate aminotransferase-like (Major domain)"/>
    <property type="match status" value="1"/>
</dbReference>
<dbReference type="Gene3D" id="3.90.1150.10">
    <property type="entry name" value="Aspartate Aminotransferase, domain 1"/>
    <property type="match status" value="1"/>
</dbReference>
<evidence type="ECO:0000313" key="11">
    <source>
        <dbReference type="Proteomes" id="UP000036756"/>
    </source>
</evidence>
<comment type="similarity">
    <text evidence="2 9">Belongs to the trans-sulfuration enzymes family.</text>
</comment>
<dbReference type="InterPro" id="IPR000277">
    <property type="entry name" value="Cys/Met-Metab_PyrdxlP-dep_enz"/>
</dbReference>
<keyword evidence="6" id="KW-0486">Methionine biosynthesis</keyword>
<keyword evidence="5 8" id="KW-0663">Pyridoxal phosphate</keyword>